<dbReference type="RefSeq" id="WP_307343425.1">
    <property type="nucleotide sequence ID" value="NZ_JAUSUD010000015.1"/>
</dbReference>
<evidence type="ECO:0000313" key="4">
    <source>
        <dbReference type="EMBL" id="MDQ0231822.1"/>
    </source>
</evidence>
<comment type="caution">
    <text evidence="4">The sequence shown here is derived from an EMBL/GenBank/DDBJ whole genome shotgun (WGS) entry which is preliminary data.</text>
</comment>
<keyword evidence="1 4" id="KW-0808">Transferase</keyword>
<dbReference type="Pfam" id="PF13420">
    <property type="entry name" value="Acetyltransf_4"/>
    <property type="match status" value="1"/>
</dbReference>
<dbReference type="SUPFAM" id="SSF55729">
    <property type="entry name" value="Acyl-CoA N-acyltransferases (Nat)"/>
    <property type="match status" value="1"/>
</dbReference>
<dbReference type="CDD" id="cd04301">
    <property type="entry name" value="NAT_SF"/>
    <property type="match status" value="1"/>
</dbReference>
<keyword evidence="5" id="KW-1185">Reference proteome</keyword>
<dbReference type="NCBIfam" id="NF040503">
    <property type="entry name" value="resist_ArsN1a"/>
    <property type="match status" value="1"/>
</dbReference>
<dbReference type="Proteomes" id="UP001234495">
    <property type="component" value="Unassembled WGS sequence"/>
</dbReference>
<evidence type="ECO:0000259" key="3">
    <source>
        <dbReference type="PROSITE" id="PS51186"/>
    </source>
</evidence>
<dbReference type="Gene3D" id="3.40.630.30">
    <property type="match status" value="1"/>
</dbReference>
<gene>
    <name evidence="4" type="ORF">J2S19_003107</name>
</gene>
<organism evidence="4 5">
    <name type="scientific">Metabacillus malikii</name>
    <dbReference type="NCBI Taxonomy" id="1504265"/>
    <lineage>
        <taxon>Bacteria</taxon>
        <taxon>Bacillati</taxon>
        <taxon>Bacillota</taxon>
        <taxon>Bacilli</taxon>
        <taxon>Bacillales</taxon>
        <taxon>Bacillaceae</taxon>
        <taxon>Metabacillus</taxon>
    </lineage>
</organism>
<dbReference type="PANTHER" id="PTHR43072:SF23">
    <property type="entry name" value="UPF0039 PROTEIN C11D3.02C"/>
    <property type="match status" value="1"/>
</dbReference>
<dbReference type="PANTHER" id="PTHR43072">
    <property type="entry name" value="N-ACETYLTRANSFERASE"/>
    <property type="match status" value="1"/>
</dbReference>
<sequence>MITIREANETDLSSILKIYNQGIEDRIATLESEQKDIDFMNNWFSQHNGRYKVLVAVNENRIIGWASLNRYSNRRAYAGVAELSIYIDRENRGKGVGQKLLRDIEEVARDQDFHKIILFTFLLNKLGQSLYMKSGFRKVGIFEKQGLLDGQFIDVMAMEKIISKST</sequence>
<dbReference type="EC" id="2.3.1.183" evidence="4"/>
<reference evidence="4 5" key="1">
    <citation type="submission" date="2023-07" db="EMBL/GenBank/DDBJ databases">
        <title>Genomic Encyclopedia of Type Strains, Phase IV (KMG-IV): sequencing the most valuable type-strain genomes for metagenomic binning, comparative biology and taxonomic classification.</title>
        <authorList>
            <person name="Goeker M."/>
        </authorList>
    </citation>
    <scope>NUCLEOTIDE SEQUENCE [LARGE SCALE GENOMIC DNA]</scope>
    <source>
        <strain evidence="4 5">DSM 29005</strain>
    </source>
</reference>
<evidence type="ECO:0000313" key="5">
    <source>
        <dbReference type="Proteomes" id="UP001234495"/>
    </source>
</evidence>
<dbReference type="InterPro" id="IPR016181">
    <property type="entry name" value="Acyl_CoA_acyltransferase"/>
</dbReference>
<protein>
    <submittedName>
        <fullName evidence="4">Phosphinothricin acetyltransferase</fullName>
        <ecNumber evidence="4">2.3.1.183</ecNumber>
    </submittedName>
</protein>
<dbReference type="PROSITE" id="PS51186">
    <property type="entry name" value="GNAT"/>
    <property type="match status" value="1"/>
</dbReference>
<dbReference type="GO" id="GO:0102971">
    <property type="term" value="F:phosphinothricin N-acetyltransferase activity"/>
    <property type="evidence" value="ECO:0007669"/>
    <property type="project" value="UniProtKB-EC"/>
</dbReference>
<evidence type="ECO:0000256" key="2">
    <source>
        <dbReference type="ARBA" id="ARBA00023315"/>
    </source>
</evidence>
<name>A0ABT9ZHQ2_9BACI</name>
<accession>A0ABT9ZHQ2</accession>
<keyword evidence="2 4" id="KW-0012">Acyltransferase</keyword>
<dbReference type="EMBL" id="JAUSUD010000015">
    <property type="protein sequence ID" value="MDQ0231822.1"/>
    <property type="molecule type" value="Genomic_DNA"/>
</dbReference>
<evidence type="ECO:0000256" key="1">
    <source>
        <dbReference type="ARBA" id="ARBA00022679"/>
    </source>
</evidence>
<feature type="domain" description="N-acetyltransferase" evidence="3">
    <location>
        <begin position="2"/>
        <end position="159"/>
    </location>
</feature>
<dbReference type="InterPro" id="IPR000182">
    <property type="entry name" value="GNAT_dom"/>
</dbReference>
<proteinExistence type="predicted"/>